<keyword evidence="2" id="KW-1185">Reference proteome</keyword>
<dbReference type="KEGG" id="mtw:CQW49_15125"/>
<protein>
    <submittedName>
        <fullName evidence="1">Uncharacterized protein</fullName>
    </submittedName>
</protein>
<sequence length="190" mass="20232">MSPPDKDAVLDLFACAYRGSPDALAAFVATYPEHAEDLVDYANELNLQRECGAKRSITPADEAWIETEVGRMSATRAAAVDPFAGLQPAQFAETRKALGVPSVVVEAFRDRMVNVVSVPLPFLDRLAGQLRVGLAELVQFLEGPPRLAPNLAFKADVAPRAPAVKMSFASILGQAGVSPDRAAALLAEDD</sequence>
<gene>
    <name evidence="1" type="ORF">CQW49_15125</name>
</gene>
<dbReference type="RefSeq" id="WP_003611806.1">
    <property type="nucleotide sequence ID" value="NZ_ADVE02000001.1"/>
</dbReference>
<name>A0A2D2D2I2_METT3</name>
<reference evidence="2" key="1">
    <citation type="submission" date="2017-10" db="EMBL/GenBank/DDBJ databases">
        <title>Completed PacBio SMRT sequence of Methylosinus trichosporium OB3b reveals presence of a third large plasmid.</title>
        <authorList>
            <person name="Charles T.C."/>
            <person name="Lynch M.D.J."/>
            <person name="Heil J.R."/>
            <person name="Cheng J."/>
        </authorList>
    </citation>
    <scope>NUCLEOTIDE SEQUENCE [LARGE SCALE GENOMIC DNA]</scope>
    <source>
        <strain evidence="2">OB3b</strain>
    </source>
</reference>
<accession>A0A2D2D2I2</accession>
<organism evidence="1 2">
    <name type="scientific">Methylosinus trichosporium (strain ATCC 35070 / NCIMB 11131 / UNIQEM 75 / OB3b)</name>
    <dbReference type="NCBI Taxonomy" id="595536"/>
    <lineage>
        <taxon>Bacteria</taxon>
        <taxon>Pseudomonadati</taxon>
        <taxon>Pseudomonadota</taxon>
        <taxon>Alphaproteobacteria</taxon>
        <taxon>Hyphomicrobiales</taxon>
        <taxon>Methylocystaceae</taxon>
        <taxon>Methylosinus</taxon>
    </lineage>
</organism>
<evidence type="ECO:0000313" key="2">
    <source>
        <dbReference type="Proteomes" id="UP000230709"/>
    </source>
</evidence>
<dbReference type="AlphaFoldDB" id="A0A2D2D2I2"/>
<dbReference type="Proteomes" id="UP000230709">
    <property type="component" value="Chromosome"/>
</dbReference>
<evidence type="ECO:0000313" key="1">
    <source>
        <dbReference type="EMBL" id="ATQ69059.1"/>
    </source>
</evidence>
<proteinExistence type="predicted"/>
<dbReference type="EMBL" id="CP023737">
    <property type="protein sequence ID" value="ATQ69059.1"/>
    <property type="molecule type" value="Genomic_DNA"/>
</dbReference>
<dbReference type="STRING" id="595536.GCA_000178815_02156"/>